<feature type="binding site" evidence="9">
    <location>
        <begin position="178"/>
        <end position="185"/>
    </location>
    <ligand>
        <name>ATP</name>
        <dbReference type="ChEBI" id="CHEBI:30616"/>
    </ligand>
</feature>
<dbReference type="InterPro" id="IPR014001">
    <property type="entry name" value="Helicase_ATP-bd"/>
</dbReference>
<dbReference type="Gene3D" id="6.10.140.2230">
    <property type="match status" value="1"/>
</dbReference>
<keyword evidence="8 9" id="KW-0804">Transcription</keyword>
<evidence type="ECO:0000256" key="8">
    <source>
        <dbReference type="ARBA" id="ARBA00023163"/>
    </source>
</evidence>
<evidence type="ECO:0000259" key="11">
    <source>
        <dbReference type="PROSITE" id="PS51194"/>
    </source>
</evidence>
<feature type="domain" description="Helicase ATP-binding" evidence="10">
    <location>
        <begin position="165"/>
        <end position="354"/>
    </location>
</feature>
<keyword evidence="3 9" id="KW-0347">Helicase</keyword>
<dbReference type="InterPro" id="IPR001650">
    <property type="entry name" value="Helicase_C-like"/>
</dbReference>
<dbReference type="Pfam" id="PF18339">
    <property type="entry name" value="Tudor_1_RapA"/>
    <property type="match status" value="1"/>
</dbReference>
<keyword evidence="1 9" id="KW-0547">Nucleotide-binding</keyword>
<proteinExistence type="inferred from homology"/>
<dbReference type="InterPro" id="IPR038718">
    <property type="entry name" value="SNF2-like_sf"/>
</dbReference>
<dbReference type="InterPro" id="IPR022737">
    <property type="entry name" value="RapA_C"/>
</dbReference>
<dbReference type="SUPFAM" id="SSF52540">
    <property type="entry name" value="P-loop containing nucleoside triphosphate hydrolases"/>
    <property type="match status" value="2"/>
</dbReference>
<comment type="caution">
    <text evidence="12">The sequence shown here is derived from an EMBL/GenBank/DDBJ whole genome shotgun (WGS) entry which is preliminary data.</text>
</comment>
<dbReference type="Proteomes" id="UP001273505">
    <property type="component" value="Unassembled WGS sequence"/>
</dbReference>
<dbReference type="Gene3D" id="6.10.140.1500">
    <property type="match status" value="1"/>
</dbReference>
<keyword evidence="5 9" id="KW-0805">Transcription regulation</keyword>
<evidence type="ECO:0000256" key="1">
    <source>
        <dbReference type="ARBA" id="ARBA00022741"/>
    </source>
</evidence>
<dbReference type="InterPro" id="IPR027417">
    <property type="entry name" value="P-loop_NTPase"/>
</dbReference>
<keyword evidence="4 9" id="KW-0067">ATP-binding</keyword>
<dbReference type="Gene3D" id="3.40.50.10810">
    <property type="entry name" value="Tandem AAA-ATPase domain"/>
    <property type="match status" value="1"/>
</dbReference>
<evidence type="ECO:0000259" key="10">
    <source>
        <dbReference type="PROSITE" id="PS51192"/>
    </source>
</evidence>
<dbReference type="PROSITE" id="PS51194">
    <property type="entry name" value="HELICASE_CTER"/>
    <property type="match status" value="1"/>
</dbReference>
<comment type="similarity">
    <text evidence="9">Belongs to the SNF2/RAD54 helicase family. RapA subfamily.</text>
</comment>
<dbReference type="Gene3D" id="2.30.30.930">
    <property type="match status" value="1"/>
</dbReference>
<sequence>MSQQDFTLGQRYVSDTEPELGLGVVLQVSTTTAEIGFPAAGERRTYSIKQAPLSRVRYNIGEKIKHQDGQALTITHVMEQSGCLLYEAVDADDQTRAVPEFELDSFVQFSKPRERLFSGQIDKSNHFSLRYRSRVLRHHSEQRSGFGLGGARVSLLPHQLYIASQVASRYAPRVLLADEVGLGKTIEAGLILHRQLLTGRAHRALVIVPDTLMHQWLVEMLRRFNLSFTLLDEARCQSLEGKDCDDFVDEFDEPEDFNPEDIINPFESAQLVLCSLSFITDNPERLEQASAADWDLLLVDEAHHLEWNREQASLEYQAIEQLARVARGLLLLTATPEQLGVESHFARLRLLDPDRYYDLEAFIAEQKSYQPLSELVEHLNSVRPEDAEVTGDLFDAQINELAEYLDQASIDRALAQAKTQSLQLAIDQLVEVLLDRHGTGRVLLRNTRHGISGFPERILHLNPIELADDDAKALGQYPLEVQLKPEGYWAEQGDWWLFDPRVEWLKSLIKAKRGHKILVICADGDTAQSLELYLRLRHGIASTVFHEGMNLINRDRAAAYFADMEEGAQVLIASEIGSEGRNFQFSQDLVLFDLPLNPDLLEQRIGRLDRIGQAGSVNIHLPVYHNAAAPQAQAKLADWYHHGINAFEHTCAIGQSAFTAFADKLVPLLADCGADINPLLKETADYAQTLNDELQAGRDKLLELNSCRPGPAQAMVDALEALDEDDTLPEYLMRALDSFNVDYERHSDISWVLHPGEHMRVDPYPGLPESGLTVTFDRDVALSRDDMSFLSWEHPLVRGTLELIADTEFGNTAVATLKLPPLKPGTMLVEAVYCLYTPAPASLQLSRYISQPVMRVLMDTNGKDFAQVLGADKLNQILQKVARPTAQELVRHSREQIGAVLDNTELAVAPLRAGQVAEAKHKVSEDIGREIERLQDLAKVNPNIRSEEIDYLSDRLAQSLEYLDNASLKLDAARVIVAV</sequence>
<dbReference type="NCBIfam" id="NF003426">
    <property type="entry name" value="PRK04914.1"/>
    <property type="match status" value="1"/>
</dbReference>
<name>A0ABU4RYK5_9GAMM</name>
<dbReference type="Pfam" id="PF18337">
    <property type="entry name" value="Tudor_RapA"/>
    <property type="match status" value="1"/>
</dbReference>
<keyword evidence="6 9" id="KW-0238">DNA-binding</keyword>
<dbReference type="CDD" id="cd18793">
    <property type="entry name" value="SF2_C_SNF"/>
    <property type="match status" value="1"/>
</dbReference>
<dbReference type="EMBL" id="JAXAFO010000018">
    <property type="protein sequence ID" value="MDX6849990.1"/>
    <property type="molecule type" value="Genomic_DNA"/>
</dbReference>
<comment type="function">
    <text evidence="9">Transcription regulator that activates transcription by stimulating RNA polymerase (RNAP) recycling in case of stress conditions such as supercoiled DNA or high salt concentrations. Probably acts by releasing the RNAP, when it is trapped or immobilized on tightly supercoiled DNA. Does not activate transcription on linear DNA. Probably not involved in DNA repair.</text>
</comment>
<evidence type="ECO:0000256" key="4">
    <source>
        <dbReference type="ARBA" id="ARBA00022840"/>
    </source>
</evidence>
<dbReference type="SMART" id="SM00490">
    <property type="entry name" value="HELICc"/>
    <property type="match status" value="1"/>
</dbReference>
<dbReference type="PROSITE" id="PS51192">
    <property type="entry name" value="HELICASE_ATP_BIND_1"/>
    <property type="match status" value="1"/>
</dbReference>
<dbReference type="Gene3D" id="3.40.50.300">
    <property type="entry name" value="P-loop containing nucleotide triphosphate hydrolases"/>
    <property type="match status" value="1"/>
</dbReference>
<evidence type="ECO:0000256" key="5">
    <source>
        <dbReference type="ARBA" id="ARBA00023015"/>
    </source>
</evidence>
<feature type="short sequence motif" description="DEAH box" evidence="9">
    <location>
        <begin position="300"/>
        <end position="303"/>
    </location>
</feature>
<evidence type="ECO:0000256" key="3">
    <source>
        <dbReference type="ARBA" id="ARBA00022806"/>
    </source>
</evidence>
<dbReference type="PANTHER" id="PTHR45766">
    <property type="entry name" value="DNA ANNEALING HELICASE AND ENDONUCLEASE ZRANB3 FAMILY MEMBER"/>
    <property type="match status" value="1"/>
</dbReference>
<comment type="subunit">
    <text evidence="9">Interacts with the RNAP. Has a higher affinity for the core RNAP than for the holoenzyme. Its ATPase activity is stimulated by binding to RNAP.</text>
</comment>
<dbReference type="Pfam" id="PF00271">
    <property type="entry name" value="Helicase_C"/>
    <property type="match status" value="1"/>
</dbReference>
<dbReference type="HAMAP" id="MF_01821">
    <property type="entry name" value="Helicase_RapA"/>
    <property type="match status" value="1"/>
</dbReference>
<organism evidence="12 13">
    <name type="scientific">Gilvimarinus gilvus</name>
    <dbReference type="NCBI Taxonomy" id="3058038"/>
    <lineage>
        <taxon>Bacteria</taxon>
        <taxon>Pseudomonadati</taxon>
        <taxon>Pseudomonadota</taxon>
        <taxon>Gammaproteobacteria</taxon>
        <taxon>Cellvibrionales</taxon>
        <taxon>Cellvibrionaceae</taxon>
        <taxon>Gilvimarinus</taxon>
    </lineage>
</organism>
<evidence type="ECO:0000256" key="6">
    <source>
        <dbReference type="ARBA" id="ARBA00023125"/>
    </source>
</evidence>
<dbReference type="Gene3D" id="2.30.30.140">
    <property type="match status" value="1"/>
</dbReference>
<evidence type="ECO:0000313" key="13">
    <source>
        <dbReference type="Proteomes" id="UP001273505"/>
    </source>
</evidence>
<dbReference type="InterPro" id="IPR023949">
    <property type="entry name" value="Helicase_RapA"/>
</dbReference>
<dbReference type="InterPro" id="IPR040765">
    <property type="entry name" value="Tudor_1_RapA"/>
</dbReference>
<dbReference type="CDD" id="cd18011">
    <property type="entry name" value="DEXDc_RapA"/>
    <property type="match status" value="1"/>
</dbReference>
<dbReference type="RefSeq" id="WP_302722543.1">
    <property type="nucleotide sequence ID" value="NZ_JAULRU010000569.1"/>
</dbReference>
<evidence type="ECO:0000256" key="2">
    <source>
        <dbReference type="ARBA" id="ARBA00022801"/>
    </source>
</evidence>
<evidence type="ECO:0000256" key="7">
    <source>
        <dbReference type="ARBA" id="ARBA00023159"/>
    </source>
</evidence>
<keyword evidence="13" id="KW-1185">Reference proteome</keyword>
<dbReference type="Pfam" id="PF00176">
    <property type="entry name" value="SNF2-rel_dom"/>
    <property type="match status" value="1"/>
</dbReference>
<dbReference type="InterPro" id="IPR049730">
    <property type="entry name" value="SNF2/RAD54-like_C"/>
</dbReference>
<dbReference type="Pfam" id="PF12137">
    <property type="entry name" value="RapA_C"/>
    <property type="match status" value="1"/>
</dbReference>
<dbReference type="InterPro" id="IPR000330">
    <property type="entry name" value="SNF2_N"/>
</dbReference>
<accession>A0ABU4RYK5</accession>
<feature type="domain" description="Helicase C-terminal" evidence="11">
    <location>
        <begin position="501"/>
        <end position="659"/>
    </location>
</feature>
<keyword evidence="2 9" id="KW-0378">Hydrolase</keyword>
<dbReference type="Gene3D" id="3.30.360.80">
    <property type="match status" value="1"/>
</dbReference>
<dbReference type="EC" id="3.6.4.-" evidence="9"/>
<evidence type="ECO:0000313" key="12">
    <source>
        <dbReference type="EMBL" id="MDX6849990.1"/>
    </source>
</evidence>
<keyword evidence="7 9" id="KW-0010">Activator</keyword>
<dbReference type="SMART" id="SM00487">
    <property type="entry name" value="DEXDc"/>
    <property type="match status" value="1"/>
</dbReference>
<protein>
    <recommendedName>
        <fullName evidence="9">RNA polymerase-associated protein RapA</fullName>
        <ecNumber evidence="9">3.6.4.-</ecNumber>
    </recommendedName>
    <alternativeName>
        <fullName evidence="9">ATP-dependent helicase HepA</fullName>
    </alternativeName>
</protein>
<dbReference type="PANTHER" id="PTHR45766:SF6">
    <property type="entry name" value="SWI_SNF-RELATED MATRIX-ASSOCIATED ACTIN-DEPENDENT REGULATOR OF CHROMATIN SUBFAMILY A-LIKE PROTEIN 1"/>
    <property type="match status" value="1"/>
</dbReference>
<evidence type="ECO:0000256" key="9">
    <source>
        <dbReference type="HAMAP-Rule" id="MF_01821"/>
    </source>
</evidence>
<dbReference type="InterPro" id="IPR057342">
    <property type="entry name" value="DEXDc_RapA"/>
</dbReference>
<gene>
    <name evidence="9 12" type="primary">rapA</name>
    <name evidence="12" type="ORF">SCD92_11515</name>
</gene>
<dbReference type="InterPro" id="IPR040766">
    <property type="entry name" value="Tudor_2_RapA"/>
</dbReference>
<reference evidence="12 13" key="1">
    <citation type="submission" date="2023-11" db="EMBL/GenBank/DDBJ databases">
        <title>Gilvimarinus fulvus sp. nov., isolated from the surface of Kelp.</title>
        <authorList>
            <person name="Sun Y.Y."/>
            <person name="Gong Y."/>
            <person name="Du Z.J."/>
        </authorList>
    </citation>
    <scope>NUCLEOTIDE SEQUENCE [LARGE SCALE GENOMIC DNA]</scope>
    <source>
        <strain evidence="12 13">SDUM040013</strain>
    </source>
</reference>